<proteinExistence type="predicted"/>
<sequence>MPLKQVETPYPLIDADPHFRRVVSNFRRSDYATWAGATAAFPGAIYLMELFDPTRPKKGLSSALRLSTFLGLTGGFLFAYQRSSFRFWGWRENEIEQAREKAELAAGIKPYGTDPSQSDLTPFMQGVAHRNSVFSQLKFSVLPWFNFANHGYHKPTESSSE</sequence>
<keyword evidence="2" id="KW-1185">Reference proteome</keyword>
<accession>A0ACD0NS66</accession>
<evidence type="ECO:0000313" key="1">
    <source>
        <dbReference type="EMBL" id="PWN48651.1"/>
    </source>
</evidence>
<name>A0ACD0NS66_9BASI</name>
<reference evidence="1 2" key="1">
    <citation type="journal article" date="2018" name="Mol. Biol. Evol.">
        <title>Broad Genomic Sampling Reveals a Smut Pathogenic Ancestry of the Fungal Clade Ustilaginomycotina.</title>
        <authorList>
            <person name="Kijpornyongpan T."/>
            <person name="Mondo S.J."/>
            <person name="Barry K."/>
            <person name="Sandor L."/>
            <person name="Lee J."/>
            <person name="Lipzen A."/>
            <person name="Pangilinan J."/>
            <person name="LaButti K."/>
            <person name="Hainaut M."/>
            <person name="Henrissat B."/>
            <person name="Grigoriev I.V."/>
            <person name="Spatafora J.W."/>
            <person name="Aime M.C."/>
        </authorList>
    </citation>
    <scope>NUCLEOTIDE SEQUENCE [LARGE SCALE GENOMIC DNA]</scope>
    <source>
        <strain evidence="1 2">SA 807</strain>
    </source>
</reference>
<dbReference type="Proteomes" id="UP000245626">
    <property type="component" value="Unassembled WGS sequence"/>
</dbReference>
<gene>
    <name evidence="1" type="ORF">IE53DRAFT_333322</name>
</gene>
<evidence type="ECO:0000313" key="2">
    <source>
        <dbReference type="Proteomes" id="UP000245626"/>
    </source>
</evidence>
<dbReference type="EMBL" id="KZ820164">
    <property type="protein sequence ID" value="PWN48651.1"/>
    <property type="molecule type" value="Genomic_DNA"/>
</dbReference>
<protein>
    <submittedName>
        <fullName evidence="1">Uncharacterized protein</fullName>
    </submittedName>
</protein>
<organism evidence="1 2">
    <name type="scientific">Violaceomyces palustris</name>
    <dbReference type="NCBI Taxonomy" id="1673888"/>
    <lineage>
        <taxon>Eukaryota</taxon>
        <taxon>Fungi</taxon>
        <taxon>Dikarya</taxon>
        <taxon>Basidiomycota</taxon>
        <taxon>Ustilaginomycotina</taxon>
        <taxon>Ustilaginomycetes</taxon>
        <taxon>Violaceomycetales</taxon>
        <taxon>Violaceomycetaceae</taxon>
        <taxon>Violaceomyces</taxon>
    </lineage>
</organism>